<protein>
    <submittedName>
        <fullName evidence="1">Uncharacterized protein</fullName>
    </submittedName>
</protein>
<reference evidence="1" key="1">
    <citation type="submission" date="2025-08" db="UniProtKB">
        <authorList>
            <consortium name="Ensembl"/>
        </authorList>
    </citation>
    <scope>IDENTIFICATION</scope>
</reference>
<accession>A0A8C6VAX8</accession>
<organism evidence="1 2">
    <name type="scientific">Naja naja</name>
    <name type="common">Indian cobra</name>
    <dbReference type="NCBI Taxonomy" id="35670"/>
    <lineage>
        <taxon>Eukaryota</taxon>
        <taxon>Metazoa</taxon>
        <taxon>Chordata</taxon>
        <taxon>Craniata</taxon>
        <taxon>Vertebrata</taxon>
        <taxon>Euteleostomi</taxon>
        <taxon>Lepidosauria</taxon>
        <taxon>Squamata</taxon>
        <taxon>Bifurcata</taxon>
        <taxon>Unidentata</taxon>
        <taxon>Episquamata</taxon>
        <taxon>Toxicofera</taxon>
        <taxon>Serpentes</taxon>
        <taxon>Colubroidea</taxon>
        <taxon>Elapidae</taxon>
        <taxon>Elapinae</taxon>
        <taxon>Naja</taxon>
    </lineage>
</organism>
<evidence type="ECO:0000313" key="1">
    <source>
        <dbReference type="Ensembl" id="ENSNNAP00000002235.1"/>
    </source>
</evidence>
<keyword evidence="2" id="KW-1185">Reference proteome</keyword>
<name>A0A8C6VAX8_NAJNA</name>
<dbReference type="Ensembl" id="ENSNNAT00000002348.1">
    <property type="protein sequence ID" value="ENSNNAP00000002235.1"/>
    <property type="gene ID" value="ENSNNAG00000001558.1"/>
</dbReference>
<proteinExistence type="predicted"/>
<evidence type="ECO:0000313" key="2">
    <source>
        <dbReference type="Proteomes" id="UP000694559"/>
    </source>
</evidence>
<dbReference type="AlphaFoldDB" id="A0A8C6VAX8"/>
<sequence>TVLDGRQVGSNCFFLDGLIGVTLDISRVGKDRDPSIKDAYKMQIGTENESADLNVLDTLQTVCLNLGHFRRRGFQCLEFPSQHG</sequence>
<reference evidence="1" key="2">
    <citation type="submission" date="2025-09" db="UniProtKB">
        <authorList>
            <consortium name="Ensembl"/>
        </authorList>
    </citation>
    <scope>IDENTIFICATION</scope>
</reference>
<dbReference type="Proteomes" id="UP000694559">
    <property type="component" value="Unplaced"/>
</dbReference>